<dbReference type="GO" id="GO:0035312">
    <property type="term" value="F:5'-3' DNA exonuclease activity"/>
    <property type="evidence" value="ECO:0007669"/>
    <property type="project" value="UniProtKB-UniRule"/>
</dbReference>
<evidence type="ECO:0000256" key="1">
    <source>
        <dbReference type="ARBA" id="ARBA00004123"/>
    </source>
</evidence>
<feature type="domain" description="XPG-I" evidence="16">
    <location>
        <begin position="141"/>
        <end position="217"/>
    </location>
</feature>
<dbReference type="PRINTS" id="PR00853">
    <property type="entry name" value="XPGRADSUPER"/>
</dbReference>
<feature type="region of interest" description="Disordered" evidence="15">
    <location>
        <begin position="544"/>
        <end position="594"/>
    </location>
</feature>
<dbReference type="CDD" id="cd09901">
    <property type="entry name" value="H3TH_FEN1-like"/>
    <property type="match status" value="1"/>
</dbReference>
<evidence type="ECO:0000256" key="7">
    <source>
        <dbReference type="ARBA" id="ARBA00022769"/>
    </source>
</evidence>
<dbReference type="AlphaFoldDB" id="A0AAV3RQG0"/>
<evidence type="ECO:0000256" key="2">
    <source>
        <dbReference type="ARBA" id="ARBA00010563"/>
    </source>
</evidence>
<keyword evidence="10 14" id="KW-0267">Excision nuclease</keyword>
<name>A0AAV3RQG0_LITER</name>
<evidence type="ECO:0000313" key="19">
    <source>
        <dbReference type="Proteomes" id="UP001454036"/>
    </source>
</evidence>
<keyword evidence="7 14" id="KW-0228">DNA excision</keyword>
<feature type="domain" description="XPG N-terminal" evidence="17">
    <location>
        <begin position="1"/>
        <end position="102"/>
    </location>
</feature>
<dbReference type="InterPro" id="IPR006084">
    <property type="entry name" value="XPG/Rad2"/>
</dbReference>
<evidence type="ECO:0000256" key="15">
    <source>
        <dbReference type="SAM" id="MobiDB-lite"/>
    </source>
</evidence>
<evidence type="ECO:0000256" key="5">
    <source>
        <dbReference type="ARBA" id="ARBA00022723"/>
    </source>
</evidence>
<comment type="similarity">
    <text evidence="2 14">Belongs to the XPG/RAD2 endonuclease family. EXO1 subfamily.</text>
</comment>
<feature type="compositionally biased region" description="Polar residues" evidence="15">
    <location>
        <begin position="554"/>
        <end position="570"/>
    </location>
</feature>
<keyword evidence="6 14" id="KW-0227">DNA damage</keyword>
<dbReference type="EMBL" id="BAABME010011529">
    <property type="protein sequence ID" value="GAA0183913.1"/>
    <property type="molecule type" value="Genomic_DNA"/>
</dbReference>
<dbReference type="GO" id="GO:0006281">
    <property type="term" value="P:DNA repair"/>
    <property type="evidence" value="ECO:0007669"/>
    <property type="project" value="UniProtKB-UniRule"/>
</dbReference>
<dbReference type="PANTHER" id="PTHR11081:SF8">
    <property type="entry name" value="EXONUCLEASE 1"/>
    <property type="match status" value="1"/>
</dbReference>
<dbReference type="SUPFAM" id="SSF47807">
    <property type="entry name" value="5' to 3' exonuclease, C-terminal subdomain"/>
    <property type="match status" value="1"/>
</dbReference>
<dbReference type="GO" id="GO:0003677">
    <property type="term" value="F:DNA binding"/>
    <property type="evidence" value="ECO:0007669"/>
    <property type="project" value="UniProtKB-UniRule"/>
</dbReference>
<dbReference type="GO" id="GO:0046872">
    <property type="term" value="F:metal ion binding"/>
    <property type="evidence" value="ECO:0007669"/>
    <property type="project" value="UniProtKB-UniRule"/>
</dbReference>
<dbReference type="SMART" id="SM00485">
    <property type="entry name" value="XPGN"/>
    <property type="match status" value="1"/>
</dbReference>
<dbReference type="Proteomes" id="UP001454036">
    <property type="component" value="Unassembled WGS sequence"/>
</dbReference>
<evidence type="ECO:0000256" key="13">
    <source>
        <dbReference type="ARBA" id="ARBA00060210"/>
    </source>
</evidence>
<keyword evidence="8 14" id="KW-0378">Hydrolase</keyword>
<dbReference type="EC" id="3.1.-.-" evidence="14"/>
<evidence type="ECO:0000256" key="14">
    <source>
        <dbReference type="RuleBase" id="RU910737"/>
    </source>
</evidence>
<dbReference type="Pfam" id="PF00752">
    <property type="entry name" value="XPG_N"/>
    <property type="match status" value="1"/>
</dbReference>
<keyword evidence="14" id="KW-0238">DNA-binding</keyword>
<proteinExistence type="inferred from homology"/>
<dbReference type="Gene3D" id="1.10.150.20">
    <property type="entry name" value="5' to 3' exonuclease, C-terminal subdomain"/>
    <property type="match status" value="1"/>
</dbReference>
<evidence type="ECO:0000256" key="12">
    <source>
        <dbReference type="ARBA" id="ARBA00023242"/>
    </source>
</evidence>
<evidence type="ECO:0000256" key="9">
    <source>
        <dbReference type="ARBA" id="ARBA00022842"/>
    </source>
</evidence>
<comment type="cofactor">
    <cofactor evidence="14">
        <name>Mg(2+)</name>
        <dbReference type="ChEBI" id="CHEBI:18420"/>
    </cofactor>
    <text evidence="14">Binds 2 magnesium ions per subunit. They probably participate in the reaction catalyzed by the enzyme. May bind an additional third magnesium ion after substrate binding.</text>
</comment>
<dbReference type="GO" id="GO:0017108">
    <property type="term" value="F:5'-flap endonuclease activity"/>
    <property type="evidence" value="ECO:0007669"/>
    <property type="project" value="TreeGrafter"/>
</dbReference>
<accession>A0AAV3RQG0</accession>
<keyword evidence="5 14" id="KW-0479">Metal-binding</keyword>
<keyword evidence="11 14" id="KW-0234">DNA repair</keyword>
<evidence type="ECO:0000256" key="6">
    <source>
        <dbReference type="ARBA" id="ARBA00022763"/>
    </source>
</evidence>
<dbReference type="InterPro" id="IPR006086">
    <property type="entry name" value="XPG-I_dom"/>
</dbReference>
<dbReference type="InterPro" id="IPR044752">
    <property type="entry name" value="PIN-like_EXO1"/>
</dbReference>
<dbReference type="InterPro" id="IPR029060">
    <property type="entry name" value="PIN-like_dom_sf"/>
</dbReference>
<keyword evidence="12 14" id="KW-0539">Nucleus</keyword>
<sequence>MGIKDLLRFMKPYIEPIHIKNYAGKRVGIDAYSWIHKGAYSCSMELCLNLDGEKKNQFINYFMHRINLLQHYKITPVVVFDGGSMPCKAATEDERYRKRKTNRDLAMAKLKEGNVKAAIELFQRAISVTTSMAHQLIEILKAEKIEFLVAPYEADAQLAYMSGLEVEKGGISAVISEDSDLLAYGCPAVIFKMDKYGNGEEIVLDKVFNSVAKKPSFCSFDRALFIGMCVFAGCDFLPSVPGIGIVKAHSMVSKYRNLDRALSTLKFEKGNQMPEDYSKSFKEAIAIFQHARIYDARSKQLIHIKPIPEDLLKAFDEELDFLGPYTSPSIATAIAEGNLDPCTMEAYPSMKRHVNPTTIRRSLDQPSVEDDKILLADESCFTVVSEARSRDETSLIVKQKSAEECKQTFHYEGKKHANEAITLKKLLMHSKNQVIEINEKVIKKEVMKVPDNNPFRKGKHGTIHVDFTDAASEVSTVVTEVEEKNNIDEPIALSKLLFPSKCEVMEVGEKVIKTELKVPGNNPFRKRNLGKVLEDVTNIASNQTSTLTEHDTSETLCVTPESQRSVNSLPLKSGLGKRRKTERKTTKCNSNESKTNNCSSILNFFSRI</sequence>
<evidence type="ECO:0000313" key="18">
    <source>
        <dbReference type="EMBL" id="GAA0183913.1"/>
    </source>
</evidence>
<comment type="function">
    <text evidence="14">5'-&gt;3' double-stranded DNA exonuclease which may also possess a cryptic 3'-&gt;5' double-stranded DNA exonuclease activity. Functions in DNA mismatch repair.</text>
</comment>
<keyword evidence="14" id="KW-0269">Exonuclease</keyword>
<evidence type="ECO:0000256" key="4">
    <source>
        <dbReference type="ARBA" id="ARBA00022722"/>
    </source>
</evidence>
<comment type="caution">
    <text evidence="18">The sequence shown here is derived from an EMBL/GenBank/DDBJ whole genome shotgun (WGS) entry which is preliminary data.</text>
</comment>
<keyword evidence="4 14" id="KW-0540">Nuclease</keyword>
<gene>
    <name evidence="18" type="ORF">LIER_31246</name>
</gene>
<evidence type="ECO:0000256" key="8">
    <source>
        <dbReference type="ARBA" id="ARBA00022801"/>
    </source>
</evidence>
<protein>
    <recommendedName>
        <fullName evidence="3 14">Exonuclease 1</fullName>
        <ecNumber evidence="14">3.1.-.-</ecNumber>
    </recommendedName>
</protein>
<keyword evidence="19" id="KW-1185">Reference proteome</keyword>
<dbReference type="FunFam" id="3.40.50.1010:FF:000002">
    <property type="entry name" value="Exonuclease 1, putative"/>
    <property type="match status" value="1"/>
</dbReference>
<dbReference type="InterPro" id="IPR006085">
    <property type="entry name" value="XPG_DNA_repair_N"/>
</dbReference>
<dbReference type="CDD" id="cd09857">
    <property type="entry name" value="PIN_EXO1"/>
    <property type="match status" value="1"/>
</dbReference>
<dbReference type="Pfam" id="PF00867">
    <property type="entry name" value="XPG_I"/>
    <property type="match status" value="1"/>
</dbReference>
<dbReference type="SMART" id="SM00484">
    <property type="entry name" value="XPGI"/>
    <property type="match status" value="1"/>
</dbReference>
<evidence type="ECO:0000259" key="17">
    <source>
        <dbReference type="SMART" id="SM00485"/>
    </source>
</evidence>
<evidence type="ECO:0000259" key="16">
    <source>
        <dbReference type="SMART" id="SM00484"/>
    </source>
</evidence>
<comment type="function">
    <text evidence="13">Putative 5'-&gt;3' double-stranded DNA exonuclease which may also contain a cryptic 3'-&gt;5' double-stranded DNA exonuclease activity. May be involved in DNA mismatch repair (MMR).</text>
</comment>
<reference evidence="18 19" key="1">
    <citation type="submission" date="2024-01" db="EMBL/GenBank/DDBJ databases">
        <title>The complete chloroplast genome sequence of Lithospermum erythrorhizon: insights into the phylogenetic relationship among Boraginaceae species and the maternal lineages of purple gromwells.</title>
        <authorList>
            <person name="Okada T."/>
            <person name="Watanabe K."/>
        </authorList>
    </citation>
    <scope>NUCLEOTIDE SEQUENCE [LARGE SCALE GENOMIC DNA]</scope>
</reference>
<evidence type="ECO:0000256" key="3">
    <source>
        <dbReference type="ARBA" id="ARBA00020324"/>
    </source>
</evidence>
<evidence type="ECO:0000256" key="11">
    <source>
        <dbReference type="ARBA" id="ARBA00023204"/>
    </source>
</evidence>
<dbReference type="FunFam" id="1.10.150.20:FF:000011">
    <property type="entry name" value="exonuclease 1"/>
    <property type="match status" value="1"/>
</dbReference>
<keyword evidence="9 14" id="KW-0460">Magnesium</keyword>
<dbReference type="InterPro" id="IPR036279">
    <property type="entry name" value="5-3_exonuclease_C_sf"/>
</dbReference>
<dbReference type="Gene3D" id="3.40.50.1010">
    <property type="entry name" value="5'-nuclease"/>
    <property type="match status" value="1"/>
</dbReference>
<evidence type="ECO:0000256" key="10">
    <source>
        <dbReference type="ARBA" id="ARBA00022881"/>
    </source>
</evidence>
<dbReference type="SUPFAM" id="SSF88723">
    <property type="entry name" value="PIN domain-like"/>
    <property type="match status" value="1"/>
</dbReference>
<organism evidence="18 19">
    <name type="scientific">Lithospermum erythrorhizon</name>
    <name type="common">Purple gromwell</name>
    <name type="synonym">Lithospermum officinale var. erythrorhizon</name>
    <dbReference type="NCBI Taxonomy" id="34254"/>
    <lineage>
        <taxon>Eukaryota</taxon>
        <taxon>Viridiplantae</taxon>
        <taxon>Streptophyta</taxon>
        <taxon>Embryophyta</taxon>
        <taxon>Tracheophyta</taxon>
        <taxon>Spermatophyta</taxon>
        <taxon>Magnoliopsida</taxon>
        <taxon>eudicotyledons</taxon>
        <taxon>Gunneridae</taxon>
        <taxon>Pentapetalae</taxon>
        <taxon>asterids</taxon>
        <taxon>lamiids</taxon>
        <taxon>Boraginales</taxon>
        <taxon>Boraginaceae</taxon>
        <taxon>Boraginoideae</taxon>
        <taxon>Lithospermeae</taxon>
        <taxon>Lithospermum</taxon>
    </lineage>
</organism>
<dbReference type="GO" id="GO:0005634">
    <property type="term" value="C:nucleus"/>
    <property type="evidence" value="ECO:0007669"/>
    <property type="project" value="UniProtKB-SubCell"/>
</dbReference>
<comment type="subcellular location">
    <subcellularLocation>
        <location evidence="1 14">Nucleus</location>
    </subcellularLocation>
</comment>
<dbReference type="PANTHER" id="PTHR11081">
    <property type="entry name" value="FLAP ENDONUCLEASE FAMILY MEMBER"/>
    <property type="match status" value="1"/>
</dbReference>